<name>D0LKP9_HALO1</name>
<dbReference type="InterPro" id="IPR003661">
    <property type="entry name" value="HisK_dim/P_dom"/>
</dbReference>
<evidence type="ECO:0000256" key="3">
    <source>
        <dbReference type="SAM" id="Coils"/>
    </source>
</evidence>
<dbReference type="KEGG" id="hoh:Hoch_2563"/>
<dbReference type="PANTHER" id="PTHR44757:SF2">
    <property type="entry name" value="BIOFILM ARCHITECTURE MAINTENANCE PROTEIN MBAA"/>
    <property type="match status" value="1"/>
</dbReference>
<dbReference type="InterPro" id="IPR013767">
    <property type="entry name" value="PAS_fold"/>
</dbReference>
<dbReference type="Gene3D" id="3.30.450.20">
    <property type="entry name" value="PAS domain"/>
    <property type="match status" value="2"/>
</dbReference>
<evidence type="ECO:0000256" key="1">
    <source>
        <dbReference type="ARBA" id="ARBA00000085"/>
    </source>
</evidence>
<dbReference type="STRING" id="502025.Hoch_2563"/>
<dbReference type="SUPFAM" id="SSF55785">
    <property type="entry name" value="PYP-like sensor domain (PAS domain)"/>
    <property type="match status" value="2"/>
</dbReference>
<proteinExistence type="predicted"/>
<evidence type="ECO:0000256" key="4">
    <source>
        <dbReference type="SAM" id="MobiDB-lite"/>
    </source>
</evidence>
<dbReference type="CDD" id="cd00130">
    <property type="entry name" value="PAS"/>
    <property type="match status" value="2"/>
</dbReference>
<feature type="region of interest" description="Disordered" evidence="4">
    <location>
        <begin position="1"/>
        <end position="65"/>
    </location>
</feature>
<dbReference type="InterPro" id="IPR052155">
    <property type="entry name" value="Biofilm_reg_signaling"/>
</dbReference>
<dbReference type="AlphaFoldDB" id="D0LKP9"/>
<dbReference type="Pfam" id="PF01590">
    <property type="entry name" value="GAF"/>
    <property type="match status" value="1"/>
</dbReference>
<dbReference type="PROSITE" id="PS50112">
    <property type="entry name" value="PAS"/>
    <property type="match status" value="2"/>
</dbReference>
<accession>D0LKP9</accession>
<dbReference type="EMBL" id="CP001804">
    <property type="protein sequence ID" value="ACY15097.1"/>
    <property type="molecule type" value="Genomic_DNA"/>
</dbReference>
<evidence type="ECO:0000256" key="2">
    <source>
        <dbReference type="ARBA" id="ARBA00012438"/>
    </source>
</evidence>
<keyword evidence="7" id="KW-1185">Reference proteome</keyword>
<feature type="compositionally biased region" description="Acidic residues" evidence="4">
    <location>
        <begin position="692"/>
        <end position="717"/>
    </location>
</feature>
<feature type="compositionally biased region" description="Basic and acidic residues" evidence="4">
    <location>
        <begin position="748"/>
        <end position="766"/>
    </location>
</feature>
<feature type="region of interest" description="Disordered" evidence="4">
    <location>
        <begin position="691"/>
        <end position="791"/>
    </location>
</feature>
<feature type="compositionally biased region" description="Acidic residues" evidence="4">
    <location>
        <begin position="31"/>
        <end position="47"/>
    </location>
</feature>
<dbReference type="eggNOG" id="COG5000">
    <property type="taxonomic scope" value="Bacteria"/>
</dbReference>
<protein>
    <recommendedName>
        <fullName evidence="2">histidine kinase</fullName>
        <ecNumber evidence="2">2.7.13.3</ecNumber>
    </recommendedName>
</protein>
<dbReference type="HOGENOM" id="CLU_354794_0_0_7"/>
<dbReference type="SMART" id="SM00065">
    <property type="entry name" value="GAF"/>
    <property type="match status" value="1"/>
</dbReference>
<dbReference type="Pfam" id="PF00989">
    <property type="entry name" value="PAS"/>
    <property type="match status" value="2"/>
</dbReference>
<dbReference type="InterPro" id="IPR000014">
    <property type="entry name" value="PAS"/>
</dbReference>
<feature type="domain" description="PAS" evidence="5">
    <location>
        <begin position="346"/>
        <end position="416"/>
    </location>
</feature>
<dbReference type="Gene3D" id="1.10.287.130">
    <property type="match status" value="1"/>
</dbReference>
<dbReference type="eggNOG" id="COG2203">
    <property type="taxonomic scope" value="Bacteria"/>
</dbReference>
<dbReference type="InterPro" id="IPR003018">
    <property type="entry name" value="GAF"/>
</dbReference>
<evidence type="ECO:0000259" key="5">
    <source>
        <dbReference type="PROSITE" id="PS50112"/>
    </source>
</evidence>
<dbReference type="SUPFAM" id="SSF47384">
    <property type="entry name" value="Homodimeric domain of signal transducing histidine kinase"/>
    <property type="match status" value="1"/>
</dbReference>
<gene>
    <name evidence="6" type="ordered locus">Hoch_2563</name>
</gene>
<keyword evidence="3" id="KW-0175">Coiled coil</keyword>
<sequence>MSARGEVAQALERGGFTDVGVACAPRPDAAASDDDSAADASDGDEDTSPGATGDDGAPAAGRGAGDAPTLVVVVGDADAPRSARERYPGVPLLAALRLAAADGAEAGASGGASAGTEATAAMRAGADEVVLWPLEIPILATRARRLISTSDTQRRALLLAHLQEAMGDILRLAAIDGDSPESLREALALAAETLDFDRAALIAHAPGSELGYVIAATDEPELGHFAITIAKYPELDKAIATNQAIIIDDVCSDPVTAPVADVLSGKDVRAVAVFPVRWRGEVQGVVQFRRARAGARHLDVERRTFARMFADVVAARLQHGKVLESLKEKTQRVSRTRYEAERRLRTIDALKEHFESTADGVLVLDAEGHILYVNRATEQLTGFARDGLIDAPVGILSGEGDVALLREAVGKVLQDENVGGFDIELRTTSGESVRVSVSTSTVLGKSGAAILNIRDVTEQRLLEHELRQTKDFLERLIDSAGDAIVAADLRGNIIIFNKGAERIFGFSADQVVGRKPVWELYADGVARRVMRMLRSTQCGGVGRIDQIRHEILSQQGERVQVNMTASIVYQEGREVATVAIFSDLRDRIRIEQRLLQAQQKLEITEQQAMAAQIAGTAAHELNQPLTSIQACAEMLKRQSEEGAPYMRYVDSIVDQVERMASLVRRIGHITMFHTKQYMPGTLILDLDKSAPAEDDEGSLAEPGGEDSSDQAAEEFREDNEITLARVEISDLMSENDSAPAVEPLHMPPGDEHPGSEHPGVEHHLVSEDDVTLVQTPEELRRAAERADEDES</sequence>
<evidence type="ECO:0000313" key="7">
    <source>
        <dbReference type="Proteomes" id="UP000001880"/>
    </source>
</evidence>
<dbReference type="PANTHER" id="PTHR44757">
    <property type="entry name" value="DIGUANYLATE CYCLASE DGCP"/>
    <property type="match status" value="1"/>
</dbReference>
<dbReference type="SUPFAM" id="SSF55781">
    <property type="entry name" value="GAF domain-like"/>
    <property type="match status" value="1"/>
</dbReference>
<dbReference type="SMART" id="SM00091">
    <property type="entry name" value="PAS"/>
    <property type="match status" value="2"/>
</dbReference>
<dbReference type="Gene3D" id="3.30.450.40">
    <property type="match status" value="1"/>
</dbReference>
<dbReference type="SMART" id="SM00388">
    <property type="entry name" value="HisKA"/>
    <property type="match status" value="1"/>
</dbReference>
<dbReference type="EC" id="2.7.13.3" evidence="2"/>
<dbReference type="Pfam" id="PF00512">
    <property type="entry name" value="HisKA"/>
    <property type="match status" value="1"/>
</dbReference>
<dbReference type="InterPro" id="IPR036097">
    <property type="entry name" value="HisK_dim/P_sf"/>
</dbReference>
<dbReference type="GO" id="GO:0000155">
    <property type="term" value="F:phosphorelay sensor kinase activity"/>
    <property type="evidence" value="ECO:0007669"/>
    <property type="project" value="InterPro"/>
</dbReference>
<dbReference type="InterPro" id="IPR029016">
    <property type="entry name" value="GAF-like_dom_sf"/>
</dbReference>
<feature type="domain" description="PAS" evidence="5">
    <location>
        <begin position="469"/>
        <end position="540"/>
    </location>
</feature>
<dbReference type="NCBIfam" id="TIGR00229">
    <property type="entry name" value="sensory_box"/>
    <property type="match status" value="2"/>
</dbReference>
<dbReference type="Proteomes" id="UP000001880">
    <property type="component" value="Chromosome"/>
</dbReference>
<dbReference type="InterPro" id="IPR035965">
    <property type="entry name" value="PAS-like_dom_sf"/>
</dbReference>
<comment type="catalytic activity">
    <reaction evidence="1">
        <text>ATP + protein L-histidine = ADP + protein N-phospho-L-histidine.</text>
        <dbReference type="EC" id="2.7.13.3"/>
    </reaction>
</comment>
<dbReference type="CDD" id="cd00082">
    <property type="entry name" value="HisKA"/>
    <property type="match status" value="1"/>
</dbReference>
<feature type="compositionally biased region" description="Low complexity" evidence="4">
    <location>
        <begin position="49"/>
        <end position="65"/>
    </location>
</feature>
<evidence type="ECO:0000313" key="6">
    <source>
        <dbReference type="EMBL" id="ACY15097.1"/>
    </source>
</evidence>
<feature type="coiled-coil region" evidence="3">
    <location>
        <begin position="587"/>
        <end position="614"/>
    </location>
</feature>
<organism evidence="6 7">
    <name type="scientific">Haliangium ochraceum (strain DSM 14365 / JCM 11303 / SMP-2)</name>
    <dbReference type="NCBI Taxonomy" id="502025"/>
    <lineage>
        <taxon>Bacteria</taxon>
        <taxon>Pseudomonadati</taxon>
        <taxon>Myxococcota</taxon>
        <taxon>Polyangia</taxon>
        <taxon>Haliangiales</taxon>
        <taxon>Kofleriaceae</taxon>
        <taxon>Haliangium</taxon>
    </lineage>
</organism>
<reference evidence="6 7" key="1">
    <citation type="journal article" date="2010" name="Stand. Genomic Sci.">
        <title>Complete genome sequence of Haliangium ochraceum type strain (SMP-2).</title>
        <authorList>
            <consortium name="US DOE Joint Genome Institute (JGI-PGF)"/>
            <person name="Ivanova N."/>
            <person name="Daum C."/>
            <person name="Lang E."/>
            <person name="Abt B."/>
            <person name="Kopitz M."/>
            <person name="Saunders E."/>
            <person name="Lapidus A."/>
            <person name="Lucas S."/>
            <person name="Glavina Del Rio T."/>
            <person name="Nolan M."/>
            <person name="Tice H."/>
            <person name="Copeland A."/>
            <person name="Cheng J.F."/>
            <person name="Chen F."/>
            <person name="Bruce D."/>
            <person name="Goodwin L."/>
            <person name="Pitluck S."/>
            <person name="Mavromatis K."/>
            <person name="Pati A."/>
            <person name="Mikhailova N."/>
            <person name="Chen A."/>
            <person name="Palaniappan K."/>
            <person name="Land M."/>
            <person name="Hauser L."/>
            <person name="Chang Y.J."/>
            <person name="Jeffries C.D."/>
            <person name="Detter J.C."/>
            <person name="Brettin T."/>
            <person name="Rohde M."/>
            <person name="Goker M."/>
            <person name="Bristow J."/>
            <person name="Markowitz V."/>
            <person name="Eisen J.A."/>
            <person name="Hugenholtz P."/>
            <person name="Kyrpides N.C."/>
            <person name="Klenk H.P."/>
        </authorList>
    </citation>
    <scope>NUCLEOTIDE SEQUENCE [LARGE SCALE GENOMIC DNA]</scope>
    <source>
        <strain evidence="7">DSM 14365 / CIP 107738 / JCM 11303 / AJ 13395 / SMP-2</strain>
    </source>
</reference>
<dbReference type="GO" id="GO:0006355">
    <property type="term" value="P:regulation of DNA-templated transcription"/>
    <property type="evidence" value="ECO:0007669"/>
    <property type="project" value="InterPro"/>
</dbReference>